<dbReference type="AlphaFoldDB" id="A0A1C6YZF1"/>
<evidence type="ECO:0000259" key="5">
    <source>
        <dbReference type="Pfam" id="PF01420"/>
    </source>
</evidence>
<dbReference type="PANTHER" id="PTHR30408:SF12">
    <property type="entry name" value="TYPE I RESTRICTION ENZYME MJAVIII SPECIFICITY SUBUNIT"/>
    <property type="match status" value="1"/>
</dbReference>
<dbReference type="Pfam" id="PF01420">
    <property type="entry name" value="Methylase_S"/>
    <property type="match status" value="2"/>
</dbReference>
<evidence type="ECO:0000313" key="6">
    <source>
        <dbReference type="EMBL" id="SCM52189.1"/>
    </source>
</evidence>
<dbReference type="InterPro" id="IPR044946">
    <property type="entry name" value="Restrct_endonuc_typeI_TRD_sf"/>
</dbReference>
<dbReference type="PANTHER" id="PTHR30408">
    <property type="entry name" value="TYPE-1 RESTRICTION ENZYME ECOKI SPECIFICITY PROTEIN"/>
    <property type="match status" value="1"/>
</dbReference>
<evidence type="ECO:0000256" key="3">
    <source>
        <dbReference type="ARBA" id="ARBA00023125"/>
    </source>
</evidence>
<feature type="coiled-coil region" evidence="4">
    <location>
        <begin position="355"/>
        <end position="382"/>
    </location>
</feature>
<dbReference type="GO" id="GO:0009035">
    <property type="term" value="F:type I site-specific deoxyribonuclease activity"/>
    <property type="evidence" value="ECO:0007669"/>
    <property type="project" value="UniProtKB-EC"/>
</dbReference>
<dbReference type="CDD" id="cd17266">
    <property type="entry name" value="RMtype1_S_Sau1132ORF3780P-TRD2-CR2_like"/>
    <property type="match status" value="1"/>
</dbReference>
<evidence type="ECO:0000256" key="4">
    <source>
        <dbReference type="SAM" id="Coils"/>
    </source>
</evidence>
<proteinExistence type="inferred from homology"/>
<accession>A0A1C6YZF1</accession>
<dbReference type="InterPro" id="IPR052021">
    <property type="entry name" value="Type-I_RS_S_subunit"/>
</dbReference>
<reference evidence="6 7" key="1">
    <citation type="submission" date="2016-09" db="EMBL/GenBank/DDBJ databases">
        <authorList>
            <person name="Capua I."/>
            <person name="De Benedictis P."/>
            <person name="Joannis T."/>
            <person name="Lombin L.H."/>
            <person name="Cattoli G."/>
        </authorList>
    </citation>
    <scope>NUCLEOTIDE SEQUENCE [LARGE SCALE GENOMIC DNA]</scope>
    <source>
        <strain evidence="6 7">GB001</strain>
    </source>
</reference>
<organism evidence="6 7">
    <name type="scientific">Hafnia alvei</name>
    <dbReference type="NCBI Taxonomy" id="569"/>
    <lineage>
        <taxon>Bacteria</taxon>
        <taxon>Pseudomonadati</taxon>
        <taxon>Pseudomonadota</taxon>
        <taxon>Gammaproteobacteria</taxon>
        <taxon>Enterobacterales</taxon>
        <taxon>Hafniaceae</taxon>
        <taxon>Hafnia</taxon>
    </lineage>
</organism>
<keyword evidence="4" id="KW-0175">Coiled coil</keyword>
<feature type="domain" description="Type I restriction modification DNA specificity" evidence="5">
    <location>
        <begin position="26"/>
        <end position="181"/>
    </location>
</feature>
<keyword evidence="3" id="KW-0238">DNA-binding</keyword>
<dbReference type="EMBL" id="FMIQ01000028">
    <property type="protein sequence ID" value="SCM52189.1"/>
    <property type="molecule type" value="Genomic_DNA"/>
</dbReference>
<dbReference type="InterPro" id="IPR000055">
    <property type="entry name" value="Restrct_endonuc_typeI_TRD"/>
</dbReference>
<evidence type="ECO:0000256" key="1">
    <source>
        <dbReference type="ARBA" id="ARBA00010923"/>
    </source>
</evidence>
<keyword evidence="2" id="KW-0680">Restriction system</keyword>
<feature type="domain" description="Type I restriction modification DNA specificity" evidence="5">
    <location>
        <begin position="219"/>
        <end position="371"/>
    </location>
</feature>
<dbReference type="EC" id="3.1.21.3" evidence="6"/>
<name>A0A1C6YZF1_HAFAL</name>
<evidence type="ECO:0000256" key="2">
    <source>
        <dbReference type="ARBA" id="ARBA00022747"/>
    </source>
</evidence>
<dbReference type="SUPFAM" id="SSF116734">
    <property type="entry name" value="DNA methylase specificity domain"/>
    <property type="match status" value="2"/>
</dbReference>
<dbReference type="CDD" id="cd17288">
    <property type="entry name" value="RMtype1_S_LlaAI06ORF1089P_TRD1-CR1_like"/>
    <property type="match status" value="1"/>
</dbReference>
<keyword evidence="6" id="KW-0378">Hydrolase</keyword>
<evidence type="ECO:0000313" key="7">
    <source>
        <dbReference type="Proteomes" id="UP000094844"/>
    </source>
</evidence>
<dbReference type="Proteomes" id="UP000094844">
    <property type="component" value="Unassembled WGS sequence"/>
</dbReference>
<sequence>MDNVIEMQSEKAAHVGYKHTEIGIIPEDWEVNPLEEYTMFVGSGKTNTKSKGTFPLFGSTGQIGSCSNPEYDGDAILIARVGANAGKLSFVSGQYGVSDNTIIVKLKPQNNIHFFKYWLTYQNLNSLVFGSGQPLITGTQLKELLLPAPSINEQTAIANVLSDTDALLTRLEQLIAKKQAIKTATMQQLLTGRTRLPQFAKHSDGTLKGHRPSELGAIPEDWQVVPFKDVLTIKHGKNQKEVESPSGQYPIYATGGQIGNATSFLFDKPSVLIGRKGTIDKPRYAETPFWTVDTLFYSEIKKDFCVKFVYYKFCMIDWMQYNEASGVPSLNAHTIENVLVTLPNLEEQTAIASILSDMDDELKAFEQKLAKIRDLKQGMMQQLLTGRIRLPLDQQP</sequence>
<dbReference type="Gene3D" id="1.10.287.1120">
    <property type="entry name" value="Bipartite methylase S protein"/>
    <property type="match status" value="2"/>
</dbReference>
<gene>
    <name evidence="6" type="ORF">BN1044_01660</name>
</gene>
<dbReference type="GO" id="GO:0003677">
    <property type="term" value="F:DNA binding"/>
    <property type="evidence" value="ECO:0007669"/>
    <property type="project" value="UniProtKB-KW"/>
</dbReference>
<dbReference type="RefSeq" id="WP_211095643.1">
    <property type="nucleotide sequence ID" value="NZ_FMIQ01000028.1"/>
</dbReference>
<protein>
    <submittedName>
        <fullName evidence="6">Type I restriction enzyme, S subunit</fullName>
        <ecNumber evidence="6">3.1.21.3</ecNumber>
    </submittedName>
</protein>
<dbReference type="Gene3D" id="3.90.220.20">
    <property type="entry name" value="DNA methylase specificity domains"/>
    <property type="match status" value="2"/>
</dbReference>
<comment type="similarity">
    <text evidence="1">Belongs to the type-I restriction system S methylase family.</text>
</comment>
<dbReference type="GO" id="GO:0009307">
    <property type="term" value="P:DNA restriction-modification system"/>
    <property type="evidence" value="ECO:0007669"/>
    <property type="project" value="UniProtKB-KW"/>
</dbReference>